<sequence length="176" mass="19249">MEGDSPITDEECGRIKGLHEAGRSVRGIAKSVKRSPNGVSYALQLLVKRRGRPSTLSDRQVRQVVRAAATGDFSAAELKEEHKLSCSVRTLQRLLSRIDFLAYSKMDRTLPLTKEHQAACLEFAKRLSTAAEKEVDHFFPTKKRSTLMALMGSRTTGETYGAIPAAACVAKTGKGL</sequence>
<dbReference type="eggNOG" id="ENOG502RRWX">
    <property type="taxonomic scope" value="Eukaryota"/>
</dbReference>
<protein>
    <recommendedName>
        <fullName evidence="3">Tc3 transposase DNA binding domain-containing protein</fullName>
    </recommendedName>
</protein>
<dbReference type="InterPro" id="IPR009057">
    <property type="entry name" value="Homeodomain-like_sf"/>
</dbReference>
<organism evidence="1 2">
    <name type="scientific">Phytophthora nicotianae P1569</name>
    <dbReference type="NCBI Taxonomy" id="1317065"/>
    <lineage>
        <taxon>Eukaryota</taxon>
        <taxon>Sar</taxon>
        <taxon>Stramenopiles</taxon>
        <taxon>Oomycota</taxon>
        <taxon>Peronosporomycetes</taxon>
        <taxon>Peronosporales</taxon>
        <taxon>Peronosporaceae</taxon>
        <taxon>Phytophthora</taxon>
    </lineage>
</organism>
<comment type="caution">
    <text evidence="1">The sequence shown here is derived from an EMBL/GenBank/DDBJ whole genome shotgun (WGS) entry which is preliminary data.</text>
</comment>
<dbReference type="Proteomes" id="UP000018721">
    <property type="component" value="Unassembled WGS sequence"/>
</dbReference>
<dbReference type="OrthoDB" id="121441at2759"/>
<dbReference type="SUPFAM" id="SSF46689">
    <property type="entry name" value="Homeodomain-like"/>
    <property type="match status" value="1"/>
</dbReference>
<name>V9FR22_PHYNI</name>
<gene>
    <name evidence="1" type="ORF">F443_03780</name>
</gene>
<evidence type="ECO:0000313" key="2">
    <source>
        <dbReference type="Proteomes" id="UP000018721"/>
    </source>
</evidence>
<dbReference type="EMBL" id="ANIZ01000698">
    <property type="protein sequence ID" value="ETI53248.1"/>
    <property type="molecule type" value="Genomic_DNA"/>
</dbReference>
<keyword evidence="2" id="KW-1185">Reference proteome</keyword>
<proteinExistence type="predicted"/>
<dbReference type="AlphaFoldDB" id="V9FR22"/>
<reference evidence="1 2" key="1">
    <citation type="submission" date="2013-11" db="EMBL/GenBank/DDBJ databases">
        <title>The Genome Sequence of Phytophthora parasitica P1569.</title>
        <authorList>
            <consortium name="The Broad Institute Genomics Platform"/>
            <person name="Russ C."/>
            <person name="Tyler B."/>
            <person name="Panabieres F."/>
            <person name="Shan W."/>
            <person name="Tripathy S."/>
            <person name="Grunwald N."/>
            <person name="Machado M."/>
            <person name="Johnson C.S."/>
            <person name="Arredondo F."/>
            <person name="Hong C."/>
            <person name="Coffey M."/>
            <person name="Young S.K."/>
            <person name="Zeng Q."/>
            <person name="Gargeya S."/>
            <person name="Fitzgerald M."/>
            <person name="Abouelleil A."/>
            <person name="Alvarado L."/>
            <person name="Chapman S.B."/>
            <person name="Gainer-Dewar J."/>
            <person name="Goldberg J."/>
            <person name="Griggs A."/>
            <person name="Gujja S."/>
            <person name="Hansen M."/>
            <person name="Howarth C."/>
            <person name="Imamovic A."/>
            <person name="Ireland A."/>
            <person name="Larimer J."/>
            <person name="McCowan C."/>
            <person name="Murphy C."/>
            <person name="Pearson M."/>
            <person name="Poon T.W."/>
            <person name="Priest M."/>
            <person name="Roberts A."/>
            <person name="Saif S."/>
            <person name="Shea T."/>
            <person name="Sykes S."/>
            <person name="Wortman J."/>
            <person name="Nusbaum C."/>
            <person name="Birren B."/>
        </authorList>
    </citation>
    <scope>NUCLEOTIDE SEQUENCE [LARGE SCALE GENOMIC DNA]</scope>
    <source>
        <strain evidence="1 2">P1569</strain>
    </source>
</reference>
<accession>V9FR22</accession>
<evidence type="ECO:0000313" key="1">
    <source>
        <dbReference type="EMBL" id="ETI53248.1"/>
    </source>
</evidence>
<evidence type="ECO:0008006" key="3">
    <source>
        <dbReference type="Google" id="ProtNLM"/>
    </source>
</evidence>
<dbReference type="Gene3D" id="1.10.10.60">
    <property type="entry name" value="Homeodomain-like"/>
    <property type="match status" value="1"/>
</dbReference>
<dbReference type="HOGENOM" id="CLU_033666_10_2_1"/>